<dbReference type="EMBL" id="MORL01000032">
    <property type="protein sequence ID" value="OIN55921.1"/>
    <property type="molecule type" value="Genomic_DNA"/>
</dbReference>
<keyword evidence="1" id="KW-0805">Transcription regulation</keyword>
<evidence type="ECO:0000313" key="5">
    <source>
        <dbReference type="EMBL" id="OIN55921.1"/>
    </source>
</evidence>
<dbReference type="InterPro" id="IPR009057">
    <property type="entry name" value="Homeodomain-like_sf"/>
</dbReference>
<evidence type="ECO:0000256" key="2">
    <source>
        <dbReference type="ARBA" id="ARBA00023125"/>
    </source>
</evidence>
<feature type="domain" description="HTH araC/xylS-type" evidence="4">
    <location>
        <begin position="175"/>
        <end position="275"/>
    </location>
</feature>
<dbReference type="Pfam" id="PF12833">
    <property type="entry name" value="HTH_18"/>
    <property type="match status" value="1"/>
</dbReference>
<organism evidence="5 6">
    <name type="scientific">Arsenicibacter rosenii</name>
    <dbReference type="NCBI Taxonomy" id="1750698"/>
    <lineage>
        <taxon>Bacteria</taxon>
        <taxon>Pseudomonadati</taxon>
        <taxon>Bacteroidota</taxon>
        <taxon>Cytophagia</taxon>
        <taxon>Cytophagales</taxon>
        <taxon>Spirosomataceae</taxon>
        <taxon>Arsenicibacter</taxon>
    </lineage>
</organism>
<dbReference type="InterPro" id="IPR037923">
    <property type="entry name" value="HTH-like"/>
</dbReference>
<dbReference type="Gene3D" id="2.60.120.10">
    <property type="entry name" value="Jelly Rolls"/>
    <property type="match status" value="1"/>
</dbReference>
<dbReference type="AlphaFoldDB" id="A0A1S2VB24"/>
<dbReference type="InterPro" id="IPR003313">
    <property type="entry name" value="AraC-bd"/>
</dbReference>
<name>A0A1S2VB24_9BACT</name>
<evidence type="ECO:0000256" key="3">
    <source>
        <dbReference type="ARBA" id="ARBA00023163"/>
    </source>
</evidence>
<dbReference type="Gene3D" id="1.10.10.60">
    <property type="entry name" value="Homeodomain-like"/>
    <property type="match status" value="2"/>
</dbReference>
<protein>
    <recommendedName>
        <fullName evidence="4">HTH araC/xylS-type domain-containing protein</fullName>
    </recommendedName>
</protein>
<dbReference type="InterPro" id="IPR018060">
    <property type="entry name" value="HTH_AraC"/>
</dbReference>
<dbReference type="Proteomes" id="UP000181790">
    <property type="component" value="Unassembled WGS sequence"/>
</dbReference>
<evidence type="ECO:0000313" key="6">
    <source>
        <dbReference type="Proteomes" id="UP000181790"/>
    </source>
</evidence>
<dbReference type="PANTHER" id="PTHR46796">
    <property type="entry name" value="HTH-TYPE TRANSCRIPTIONAL ACTIVATOR RHAS-RELATED"/>
    <property type="match status" value="1"/>
</dbReference>
<dbReference type="InterPro" id="IPR050204">
    <property type="entry name" value="AraC_XylS_family_regulators"/>
</dbReference>
<evidence type="ECO:0000259" key="4">
    <source>
        <dbReference type="PROSITE" id="PS01124"/>
    </source>
</evidence>
<dbReference type="PROSITE" id="PS01124">
    <property type="entry name" value="HTH_ARAC_FAMILY_2"/>
    <property type="match status" value="1"/>
</dbReference>
<dbReference type="SUPFAM" id="SSF51215">
    <property type="entry name" value="Regulatory protein AraC"/>
    <property type="match status" value="1"/>
</dbReference>
<evidence type="ECO:0000256" key="1">
    <source>
        <dbReference type="ARBA" id="ARBA00023015"/>
    </source>
</evidence>
<reference evidence="5 6" key="1">
    <citation type="submission" date="2016-10" db="EMBL/GenBank/DDBJ databases">
        <title>Arsenicibacter rosenii gen. nov., sp. nov., an efficient arsenic-methylating bacterium isolated from an arsenic-contaminated paddy soil.</title>
        <authorList>
            <person name="Huang K."/>
        </authorList>
    </citation>
    <scope>NUCLEOTIDE SEQUENCE [LARGE SCALE GENOMIC DNA]</scope>
    <source>
        <strain evidence="5 6">SM-1</strain>
    </source>
</reference>
<dbReference type="Pfam" id="PF02311">
    <property type="entry name" value="AraC_binding"/>
    <property type="match status" value="1"/>
</dbReference>
<accession>A0A1S2VB24</accession>
<dbReference type="RefSeq" id="WP_071506481.1">
    <property type="nucleotide sequence ID" value="NZ_MORL01000032.1"/>
</dbReference>
<keyword evidence="2" id="KW-0238">DNA-binding</keyword>
<dbReference type="InterPro" id="IPR014710">
    <property type="entry name" value="RmlC-like_jellyroll"/>
</dbReference>
<dbReference type="PANTHER" id="PTHR46796:SF12">
    <property type="entry name" value="HTH-TYPE DNA-BINDING TRANSCRIPTIONAL ACTIVATOR EUTR"/>
    <property type="match status" value="1"/>
</dbReference>
<gene>
    <name evidence="5" type="ORF">BLX24_27615</name>
</gene>
<dbReference type="OrthoDB" id="2569619at2"/>
<dbReference type="SUPFAM" id="SSF46689">
    <property type="entry name" value="Homeodomain-like"/>
    <property type="match status" value="2"/>
</dbReference>
<proteinExistence type="predicted"/>
<sequence length="279" mass="31699">MSYSTLHEPLVIRQQELSSGTSQRHMPHHYELLIVRSGTGNQLINDSRLPYQAGDVILIFPEDIHCLEVQQHTQWQRIAFTPVYLADLMTTSGQQWTSLGARPSAQPVRFAANPAGQRHIAALTDILFAEVQPTNDRLVNPVVNLLMTTVLSLTDRLLAQQVAVCPPQASPLLIKRVIGYVSQHITEPDHLRIEKMADVFNYSPGHLGALFKKHAGESIQQYIIRHRLRLVKTRLTLSSMTVSQIADEFGFSDVCHLNKLFKRYYHDTPTNYRRCQISQ</sequence>
<comment type="caution">
    <text evidence="5">The sequence shown here is derived from an EMBL/GenBank/DDBJ whole genome shotgun (WGS) entry which is preliminary data.</text>
</comment>
<keyword evidence="6" id="KW-1185">Reference proteome</keyword>
<dbReference type="GO" id="GO:0043565">
    <property type="term" value="F:sequence-specific DNA binding"/>
    <property type="evidence" value="ECO:0007669"/>
    <property type="project" value="InterPro"/>
</dbReference>
<keyword evidence="3" id="KW-0804">Transcription</keyword>
<dbReference type="GO" id="GO:0003700">
    <property type="term" value="F:DNA-binding transcription factor activity"/>
    <property type="evidence" value="ECO:0007669"/>
    <property type="project" value="InterPro"/>
</dbReference>
<dbReference type="SMART" id="SM00342">
    <property type="entry name" value="HTH_ARAC"/>
    <property type="match status" value="1"/>
</dbReference>